<dbReference type="EnsemblMetazoa" id="XM_017135879.2">
    <property type="protein sequence ID" value="XP_016991368.1"/>
    <property type="gene ID" value="LOC108053278"/>
</dbReference>
<evidence type="ECO:0000313" key="5">
    <source>
        <dbReference type="RefSeq" id="XP_016991368.1"/>
    </source>
</evidence>
<evidence type="ECO:0000313" key="3">
    <source>
        <dbReference type="EnsemblMetazoa" id="XP_016991368.1"/>
    </source>
</evidence>
<dbReference type="AlphaFoldDB" id="A0A6P4FUZ8"/>
<proteinExistence type="predicted"/>
<dbReference type="Proteomes" id="UP001652680">
    <property type="component" value="Unassembled WGS sequence"/>
</dbReference>
<dbReference type="GO" id="GO:0008061">
    <property type="term" value="F:chitin binding"/>
    <property type="evidence" value="ECO:0007669"/>
    <property type="project" value="InterPro"/>
</dbReference>
<accession>A0A6P4FUZ8</accession>
<dbReference type="GeneID" id="108053278"/>
<keyword evidence="1" id="KW-0732">Signal</keyword>
<sequence>MLRLLIFLGVGIRILGCQAACNTCDMTTGVSCVSETEFQFCSTLGVAIGGLYSCPTDYYCTASSPICSSVAGSETCTGCNRCSSDNRFACTGRHTFSLCLGLSTPSASINGSCGSNLVCNVENPNICGSPTLFAVTCTGDNPQNCDSTAISDANEYCRSIKTNGRFPYGRVTSTTCKQYVNCFTSAGIFYGNVYTCPGNTYFDSTSRLCTTQTQARCSDTVSCLTLNNRLLL</sequence>
<evidence type="ECO:0000313" key="4">
    <source>
        <dbReference type="Proteomes" id="UP001652680"/>
    </source>
</evidence>
<dbReference type="OMA" id="TQTQARC"/>
<dbReference type="OrthoDB" id="8179045at2759"/>
<dbReference type="SUPFAM" id="SSF57625">
    <property type="entry name" value="Invertebrate chitin-binding proteins"/>
    <property type="match status" value="1"/>
</dbReference>
<reference evidence="5" key="2">
    <citation type="submission" date="2025-04" db="UniProtKB">
        <authorList>
            <consortium name="RefSeq"/>
        </authorList>
    </citation>
    <scope>IDENTIFICATION</scope>
</reference>
<dbReference type="Gene3D" id="2.170.140.10">
    <property type="entry name" value="Chitin binding domain"/>
    <property type="match status" value="1"/>
</dbReference>
<reference evidence="3" key="3">
    <citation type="submission" date="2025-05" db="UniProtKB">
        <authorList>
            <consortium name="EnsemblMetazoa"/>
        </authorList>
    </citation>
    <scope>IDENTIFICATION</scope>
</reference>
<dbReference type="RefSeq" id="XP_016991368.1">
    <property type="nucleotide sequence ID" value="XM_017135879.1"/>
</dbReference>
<evidence type="ECO:0000256" key="1">
    <source>
        <dbReference type="SAM" id="SignalP"/>
    </source>
</evidence>
<evidence type="ECO:0000259" key="2">
    <source>
        <dbReference type="PROSITE" id="PS50940"/>
    </source>
</evidence>
<dbReference type="InterPro" id="IPR036508">
    <property type="entry name" value="Chitin-bd_dom_sf"/>
</dbReference>
<organism evidence="5">
    <name type="scientific">Drosophila rhopaloa</name>
    <name type="common">Fruit fly</name>
    <dbReference type="NCBI Taxonomy" id="1041015"/>
    <lineage>
        <taxon>Eukaryota</taxon>
        <taxon>Metazoa</taxon>
        <taxon>Ecdysozoa</taxon>
        <taxon>Arthropoda</taxon>
        <taxon>Hexapoda</taxon>
        <taxon>Insecta</taxon>
        <taxon>Pterygota</taxon>
        <taxon>Neoptera</taxon>
        <taxon>Endopterygota</taxon>
        <taxon>Diptera</taxon>
        <taxon>Brachycera</taxon>
        <taxon>Muscomorpha</taxon>
        <taxon>Ephydroidea</taxon>
        <taxon>Drosophilidae</taxon>
        <taxon>Drosophila</taxon>
        <taxon>Sophophora</taxon>
    </lineage>
</organism>
<dbReference type="PROSITE" id="PS50940">
    <property type="entry name" value="CHIT_BIND_II"/>
    <property type="match status" value="1"/>
</dbReference>
<feature type="domain" description="Chitin-binding type-2" evidence="2">
    <location>
        <begin position="154"/>
        <end position="219"/>
    </location>
</feature>
<dbReference type="InterPro" id="IPR002557">
    <property type="entry name" value="Chitin-bd_dom"/>
</dbReference>
<feature type="signal peptide" evidence="1">
    <location>
        <begin position="1"/>
        <end position="19"/>
    </location>
</feature>
<gene>
    <name evidence="5" type="primary">LOC108053278</name>
    <name evidence="3" type="synonym">108053278</name>
</gene>
<name>A0A6P4FUZ8_DRORH</name>
<feature type="chain" id="PRO_5027639669" evidence="1">
    <location>
        <begin position="20"/>
        <end position="232"/>
    </location>
</feature>
<reference evidence="4" key="1">
    <citation type="journal article" date="2021" name="Elife">
        <title>Highly contiguous assemblies of 101 drosophilid genomes.</title>
        <authorList>
            <person name="Kim B.Y."/>
            <person name="Wang J.R."/>
            <person name="Miller D.E."/>
            <person name="Barmina O."/>
            <person name="Delaney E."/>
            <person name="Thompson A."/>
            <person name="Comeault A.A."/>
            <person name="Peede D."/>
            <person name="D'Agostino E.R."/>
            <person name="Pelaez J."/>
            <person name="Aguilar J.M."/>
            <person name="Haji D."/>
            <person name="Matsunaga T."/>
            <person name="Armstrong E.E."/>
            <person name="Zych M."/>
            <person name="Ogawa Y."/>
            <person name="Stamenkovic-Radak M."/>
            <person name="Jelic M."/>
            <person name="Veselinovic M.S."/>
            <person name="Tanaskovic M."/>
            <person name="Eric P."/>
            <person name="Gao J.J."/>
            <person name="Katoh T.K."/>
            <person name="Toda M.J."/>
            <person name="Watabe H."/>
            <person name="Watada M."/>
            <person name="Davis J.S."/>
            <person name="Moyle L.C."/>
            <person name="Manoli G."/>
            <person name="Bertolini E."/>
            <person name="Kostal V."/>
            <person name="Hawley R.S."/>
            <person name="Takahashi A."/>
            <person name="Jones C.D."/>
            <person name="Price D.K."/>
            <person name="Whiteman N."/>
            <person name="Kopp A."/>
            <person name="Matute D.R."/>
            <person name="Petrov D.A."/>
        </authorList>
    </citation>
    <scope>NUCLEOTIDE SEQUENCE [LARGE SCALE GENOMIC DNA]</scope>
</reference>
<protein>
    <submittedName>
        <fullName evidence="5">Uncharacterized protein LOC108053278</fullName>
    </submittedName>
</protein>
<dbReference type="GO" id="GO:0005576">
    <property type="term" value="C:extracellular region"/>
    <property type="evidence" value="ECO:0007669"/>
    <property type="project" value="InterPro"/>
</dbReference>
<keyword evidence="4" id="KW-1185">Reference proteome</keyword>